<dbReference type="EMBL" id="KX485964">
    <property type="protein sequence ID" value="AOO88328.1"/>
    <property type="molecule type" value="Genomic_DNA"/>
</dbReference>
<dbReference type="RefSeq" id="WP_018245245.1">
    <property type="nucleotide sequence ID" value="NZ_CP050086.1"/>
</dbReference>
<organism evidence="1">
    <name type="scientific">Rhizobium leguminosarum bv. trifolii</name>
    <dbReference type="NCBI Taxonomy" id="386"/>
    <lineage>
        <taxon>Bacteria</taxon>
        <taxon>Pseudomonadati</taxon>
        <taxon>Pseudomonadota</taxon>
        <taxon>Alphaproteobacteria</taxon>
        <taxon>Hyphomicrobiales</taxon>
        <taxon>Rhizobiaceae</taxon>
        <taxon>Rhizobium/Agrobacterium group</taxon>
        <taxon>Rhizobium</taxon>
    </lineage>
</organism>
<evidence type="ECO:0000313" key="1">
    <source>
        <dbReference type="EMBL" id="AOO88328.1"/>
    </source>
</evidence>
<dbReference type="AlphaFoldDB" id="A0A1B8RIY1"/>
<proteinExistence type="predicted"/>
<dbReference type="GeneID" id="61426674"/>
<reference evidence="1" key="1">
    <citation type="journal article" date="2015" name="BMC Genomics">
        <title>Transcriptome profiling of a Rhizobium leguminosarum bv. trifolii rosR mutant reveals the role of the transcriptional regulator RosR in motility, synthesis of cell-surface components, and other cellular processes.</title>
        <authorList>
            <person name="Rachwal K."/>
            <person name="Matczynska E."/>
            <person name="Janczarek M."/>
        </authorList>
    </citation>
    <scope>NUCLEOTIDE SEQUENCE</scope>
    <source>
        <strain evidence="1">Rt24.2</strain>
    </source>
</reference>
<reference evidence="1" key="2">
    <citation type="journal article" date="2016" name="Front. Microbiol.">
        <title>The Regulatory Protein RosR Affects Rhizobium leguminosarum bv. trifolii Protein Profiles, Cell Surface Properties, and Symbiosis with Clover.</title>
        <authorList>
            <person name="Rachwal K."/>
            <person name="Boguszewska A."/>
            <person name="Kopcinska J."/>
            <person name="Karas M."/>
            <person name="Tchorzewski M."/>
            <person name="Janczarek M."/>
        </authorList>
    </citation>
    <scope>NUCLEOTIDE SEQUENCE</scope>
    <source>
        <strain evidence="1">Rt24.2</strain>
    </source>
</reference>
<protein>
    <submittedName>
        <fullName evidence="1">Uncharacterized protein</fullName>
    </submittedName>
</protein>
<name>A0A1B8RIY1_RHILT</name>
<accession>A0A1B8RIY1</accession>
<sequence length="65" mass="7389">MKRPQFLPTTLAGRLMRYDLRKKPVRSGMYYAKATLCSWSGQAFVKVTAARIGDTIRRDAAAHCR</sequence>